<evidence type="ECO:0000256" key="1">
    <source>
        <dbReference type="SAM" id="MobiDB-lite"/>
    </source>
</evidence>
<keyword evidence="4" id="KW-1185">Reference proteome</keyword>
<evidence type="ECO:0008006" key="5">
    <source>
        <dbReference type="Google" id="ProtNLM"/>
    </source>
</evidence>
<dbReference type="Proteomes" id="UP001497045">
    <property type="component" value="Unassembled WGS sequence"/>
</dbReference>
<dbReference type="EMBL" id="JBBYHV010000001">
    <property type="protein sequence ID" value="MEL1250900.1"/>
    <property type="molecule type" value="Genomic_DNA"/>
</dbReference>
<accession>A0ABU9IFB0</accession>
<name>A0ABU9IFB0_9SPHN</name>
<organism evidence="3 4">
    <name type="scientific">Aurantiacibacter gilvus</name>
    <dbReference type="NCBI Taxonomy" id="3139141"/>
    <lineage>
        <taxon>Bacteria</taxon>
        <taxon>Pseudomonadati</taxon>
        <taxon>Pseudomonadota</taxon>
        <taxon>Alphaproteobacteria</taxon>
        <taxon>Sphingomonadales</taxon>
        <taxon>Erythrobacteraceae</taxon>
        <taxon>Aurantiacibacter</taxon>
    </lineage>
</organism>
<sequence length="329" mass="34981">MNDSYNYRTGGASHGAADKQPRTVPLRPVLLGLAAAFVLGISATLYFTTGGDLGIGNVFSVRNNGEEAAPPAEDPVALASDETVTPEPSPSVTSTTAATAQAREAVERAEQVVEQAGGLDSRVAAMEQRLTRLDIQAQSAAGNAARAEGLLIAFAARRAIERGAPLGYLADQLRLRFGEARPNAVQTVIDAAQNPVTLDRLIARLDGLAPSLTDAPPNEGLMTWLGREISEIFVVRREDTPSPVAERRLERARLFLESGRVEAAVSEVRNLPNAGEAEEWIADAERFAAAERALETLETAAVLDPRELRDGGGERVEQRSPAAAAEEVN</sequence>
<feature type="region of interest" description="Disordered" evidence="1">
    <location>
        <begin position="1"/>
        <end position="20"/>
    </location>
</feature>
<feature type="region of interest" description="Disordered" evidence="1">
    <location>
        <begin position="304"/>
        <end position="329"/>
    </location>
</feature>
<keyword evidence="2" id="KW-0812">Transmembrane</keyword>
<feature type="compositionally biased region" description="Basic and acidic residues" evidence="1">
    <location>
        <begin position="304"/>
        <end position="318"/>
    </location>
</feature>
<evidence type="ECO:0000313" key="4">
    <source>
        <dbReference type="Proteomes" id="UP001497045"/>
    </source>
</evidence>
<comment type="caution">
    <text evidence="3">The sequence shown here is derived from an EMBL/GenBank/DDBJ whole genome shotgun (WGS) entry which is preliminary data.</text>
</comment>
<proteinExistence type="predicted"/>
<protein>
    <recommendedName>
        <fullName evidence="5">Mitochondrial inner membrane protein</fullName>
    </recommendedName>
</protein>
<evidence type="ECO:0000256" key="2">
    <source>
        <dbReference type="SAM" id="Phobius"/>
    </source>
</evidence>
<keyword evidence="2" id="KW-0472">Membrane</keyword>
<feature type="transmembrane region" description="Helical" evidence="2">
    <location>
        <begin position="29"/>
        <end position="47"/>
    </location>
</feature>
<feature type="region of interest" description="Disordered" evidence="1">
    <location>
        <begin position="66"/>
        <end position="93"/>
    </location>
</feature>
<reference evidence="3 4" key="1">
    <citation type="submission" date="2024-04" db="EMBL/GenBank/DDBJ databases">
        <title>Aurantiacibacter sp. DGU6 16S ribosomal RNA gene Genome sequencing and assembly.</title>
        <authorList>
            <person name="Park S."/>
        </authorList>
    </citation>
    <scope>NUCLEOTIDE SEQUENCE [LARGE SCALE GENOMIC DNA]</scope>
    <source>
        <strain evidence="3 4">DGU6</strain>
    </source>
</reference>
<gene>
    <name evidence="3" type="ORF">AAEO60_09475</name>
</gene>
<evidence type="ECO:0000313" key="3">
    <source>
        <dbReference type="EMBL" id="MEL1250900.1"/>
    </source>
</evidence>
<dbReference type="RefSeq" id="WP_341673410.1">
    <property type="nucleotide sequence ID" value="NZ_JBBYHV010000001.1"/>
</dbReference>
<keyword evidence="2" id="KW-1133">Transmembrane helix</keyword>